<dbReference type="GO" id="GO:0005886">
    <property type="term" value="C:plasma membrane"/>
    <property type="evidence" value="ECO:0007669"/>
    <property type="project" value="UniProtKB-SubCell"/>
</dbReference>
<comment type="caution">
    <text evidence="7">Lacks conserved residue(s) required for the propagation of feature annotation.</text>
</comment>
<feature type="transmembrane region" description="Helical" evidence="7">
    <location>
        <begin position="44"/>
        <end position="64"/>
    </location>
</feature>
<feature type="transmembrane region" description="Helical" evidence="7">
    <location>
        <begin position="145"/>
        <end position="166"/>
    </location>
</feature>
<evidence type="ECO:0000256" key="6">
    <source>
        <dbReference type="ARBA" id="ARBA00023136"/>
    </source>
</evidence>
<comment type="caution">
    <text evidence="8">The sequence shown here is derived from an EMBL/GenBank/DDBJ whole genome shotgun (WGS) entry which is preliminary data.</text>
</comment>
<evidence type="ECO:0000256" key="1">
    <source>
        <dbReference type="ARBA" id="ARBA00004651"/>
    </source>
</evidence>
<evidence type="ECO:0000256" key="2">
    <source>
        <dbReference type="ARBA" id="ARBA00009784"/>
    </source>
</evidence>
<dbReference type="PANTHER" id="PTHR33508">
    <property type="entry name" value="UPF0056 MEMBRANE PROTEIN YHCE"/>
    <property type="match status" value="1"/>
</dbReference>
<dbReference type="Proteomes" id="UP001221217">
    <property type="component" value="Unassembled WGS sequence"/>
</dbReference>
<evidence type="ECO:0000256" key="7">
    <source>
        <dbReference type="RuleBase" id="RU362048"/>
    </source>
</evidence>
<dbReference type="Pfam" id="PF01914">
    <property type="entry name" value="MarC"/>
    <property type="match status" value="1"/>
</dbReference>
<dbReference type="NCBIfam" id="TIGR00427">
    <property type="entry name" value="NAAT family transporter"/>
    <property type="match status" value="1"/>
</dbReference>
<keyword evidence="6 7" id="KW-0472">Membrane</keyword>
<dbReference type="InterPro" id="IPR002771">
    <property type="entry name" value="Multi_antbiot-R_MarC"/>
</dbReference>
<feature type="transmembrane region" description="Helical" evidence="7">
    <location>
        <begin position="6"/>
        <end position="24"/>
    </location>
</feature>
<evidence type="ECO:0000313" key="9">
    <source>
        <dbReference type="Proteomes" id="UP001221217"/>
    </source>
</evidence>
<organism evidence="8 9">
    <name type="scientific">Candidatus Thalassospirochaeta sargassi</name>
    <dbReference type="NCBI Taxonomy" id="3119039"/>
    <lineage>
        <taxon>Bacteria</taxon>
        <taxon>Pseudomonadati</taxon>
        <taxon>Spirochaetota</taxon>
        <taxon>Spirochaetia</taxon>
        <taxon>Spirochaetales</taxon>
        <taxon>Spirochaetaceae</taxon>
        <taxon>Candidatus Thalassospirochaeta</taxon>
    </lineage>
</organism>
<evidence type="ECO:0000256" key="5">
    <source>
        <dbReference type="ARBA" id="ARBA00022989"/>
    </source>
</evidence>
<gene>
    <name evidence="8" type="ORF">PQJ61_16165</name>
</gene>
<comment type="subcellular location">
    <subcellularLocation>
        <location evidence="1 7">Cell membrane</location>
        <topology evidence="1 7">Multi-pass membrane protein</topology>
    </subcellularLocation>
</comment>
<feature type="transmembrane region" description="Helical" evidence="7">
    <location>
        <begin position="70"/>
        <end position="88"/>
    </location>
</feature>
<proteinExistence type="inferred from homology"/>
<accession>A0AAJ1IFC1</accession>
<keyword evidence="5 7" id="KW-1133">Transmembrane helix</keyword>
<evidence type="ECO:0000313" key="8">
    <source>
        <dbReference type="EMBL" id="MDC7228298.1"/>
    </source>
</evidence>
<evidence type="ECO:0000256" key="3">
    <source>
        <dbReference type="ARBA" id="ARBA00022475"/>
    </source>
</evidence>
<keyword evidence="4 7" id="KW-0812">Transmembrane</keyword>
<comment type="similarity">
    <text evidence="2 7">Belongs to the UPF0056 (MarC) family.</text>
</comment>
<name>A0AAJ1IFC1_9SPIO</name>
<feature type="transmembrane region" description="Helical" evidence="7">
    <location>
        <begin position="178"/>
        <end position="198"/>
    </location>
</feature>
<dbReference type="PANTHER" id="PTHR33508:SF10">
    <property type="entry name" value="UPF0056 INNER MEMBRANE PROTEIN YHGN"/>
    <property type="match status" value="1"/>
</dbReference>
<dbReference type="EMBL" id="JAQQAL010000044">
    <property type="protein sequence ID" value="MDC7228298.1"/>
    <property type="molecule type" value="Genomic_DNA"/>
</dbReference>
<protein>
    <recommendedName>
        <fullName evidence="7">UPF0056 membrane protein</fullName>
    </recommendedName>
</protein>
<evidence type="ECO:0000256" key="4">
    <source>
        <dbReference type="ARBA" id="ARBA00022692"/>
    </source>
</evidence>
<keyword evidence="3" id="KW-1003">Cell membrane</keyword>
<sequence length="203" mass="22530">MTLYTAIITLILIMDPFGNIPLFLSTLSVFEPKRRRWIILRESVFAFFVLLFFLYFGRFILQGLHISQPALSISGGIILFIIAIRMIFPEKPGVVSSTNSNSADSEESFEEPIFVPLAVPMQAGPSAMAYIILSSSQYPDQLPMLTIALLASSLVSTTVLILSDFLRKILGNQALRAIERLMGMILTTMAIQMLLTGISDYIS</sequence>
<reference evidence="8 9" key="1">
    <citation type="submission" date="2022-12" db="EMBL/GenBank/DDBJ databases">
        <title>Metagenome assembled genome from gulf of manar.</title>
        <authorList>
            <person name="Kohli P."/>
            <person name="Pk S."/>
            <person name="Venkata Ramana C."/>
            <person name="Sasikala C."/>
        </authorList>
    </citation>
    <scope>NUCLEOTIDE SEQUENCE [LARGE SCALE GENOMIC DNA]</scope>
    <source>
        <strain evidence="8">JB008</strain>
    </source>
</reference>
<dbReference type="AlphaFoldDB" id="A0AAJ1IFC1"/>